<organism evidence="7 8">
    <name type="scientific">Asbolus verrucosus</name>
    <name type="common">Desert ironclad beetle</name>
    <dbReference type="NCBI Taxonomy" id="1661398"/>
    <lineage>
        <taxon>Eukaryota</taxon>
        <taxon>Metazoa</taxon>
        <taxon>Ecdysozoa</taxon>
        <taxon>Arthropoda</taxon>
        <taxon>Hexapoda</taxon>
        <taxon>Insecta</taxon>
        <taxon>Pterygota</taxon>
        <taxon>Neoptera</taxon>
        <taxon>Endopterygota</taxon>
        <taxon>Coleoptera</taxon>
        <taxon>Polyphaga</taxon>
        <taxon>Cucujiformia</taxon>
        <taxon>Tenebrionidae</taxon>
        <taxon>Pimeliinae</taxon>
        <taxon>Asbolus</taxon>
    </lineage>
</organism>
<dbReference type="PANTHER" id="PTHR16557:SF2">
    <property type="entry name" value="NUCLEIC ACID DIOXYGENASE ALKBH1"/>
    <property type="match status" value="1"/>
</dbReference>
<evidence type="ECO:0000256" key="1">
    <source>
        <dbReference type="ARBA" id="ARBA00022723"/>
    </source>
</evidence>
<dbReference type="GO" id="GO:0005737">
    <property type="term" value="C:cytoplasm"/>
    <property type="evidence" value="ECO:0007669"/>
    <property type="project" value="TreeGrafter"/>
</dbReference>
<keyword evidence="4 5" id="KW-0408">Iron</keyword>
<feature type="binding site" evidence="5">
    <location>
        <position position="241"/>
    </location>
    <ligand>
        <name>Fe cation</name>
        <dbReference type="ChEBI" id="CHEBI:24875"/>
        <note>catalytic</note>
    </ligand>
</feature>
<protein>
    <submittedName>
        <fullName evidence="7">Alkylated DNA repair protein alkB-like protein 1</fullName>
    </submittedName>
</protein>
<comment type="caution">
    <text evidence="7">The sequence shown here is derived from an EMBL/GenBank/DDBJ whole genome shotgun (WGS) entry which is preliminary data.</text>
</comment>
<reference evidence="7 8" key="1">
    <citation type="submission" date="2017-03" db="EMBL/GenBank/DDBJ databases">
        <title>Genome of the blue death feigning beetle - Asbolus verrucosus.</title>
        <authorList>
            <person name="Rider S.D."/>
        </authorList>
    </citation>
    <scope>NUCLEOTIDE SEQUENCE [LARGE SCALE GENOMIC DNA]</scope>
    <source>
        <strain evidence="7">Butters</strain>
        <tissue evidence="7">Head and leg muscle</tissue>
    </source>
</reference>
<dbReference type="STRING" id="1661398.A0A482WBQ8"/>
<dbReference type="GO" id="GO:0005634">
    <property type="term" value="C:nucleus"/>
    <property type="evidence" value="ECO:0007669"/>
    <property type="project" value="TreeGrafter"/>
</dbReference>
<dbReference type="SUPFAM" id="SSF51197">
    <property type="entry name" value="Clavaminate synthase-like"/>
    <property type="match status" value="1"/>
</dbReference>
<proteinExistence type="predicted"/>
<accession>A0A482WBQ8</accession>
<dbReference type="Gene3D" id="2.60.120.590">
    <property type="entry name" value="Alpha-ketoglutarate-dependent dioxygenase AlkB-like"/>
    <property type="match status" value="1"/>
</dbReference>
<dbReference type="Proteomes" id="UP000292052">
    <property type="component" value="Unassembled WGS sequence"/>
</dbReference>
<name>A0A482WBQ8_ASBVE</name>
<dbReference type="PROSITE" id="PS51471">
    <property type="entry name" value="FE2OG_OXY"/>
    <property type="match status" value="1"/>
</dbReference>
<dbReference type="GO" id="GO:0035516">
    <property type="term" value="F:broad specificity oxidative DNA demethylase activity"/>
    <property type="evidence" value="ECO:0007669"/>
    <property type="project" value="TreeGrafter"/>
</dbReference>
<evidence type="ECO:0000313" key="7">
    <source>
        <dbReference type="EMBL" id="RZC41808.1"/>
    </source>
</evidence>
<evidence type="ECO:0000256" key="2">
    <source>
        <dbReference type="ARBA" id="ARBA00022964"/>
    </source>
</evidence>
<dbReference type="InterPro" id="IPR027450">
    <property type="entry name" value="AlkB-like"/>
</dbReference>
<dbReference type="InterPro" id="IPR004574">
    <property type="entry name" value="Alkb"/>
</dbReference>
<dbReference type="InterPro" id="IPR005123">
    <property type="entry name" value="Oxoglu/Fe-dep_dioxygenase_dom"/>
</dbReference>
<evidence type="ECO:0000313" key="8">
    <source>
        <dbReference type="Proteomes" id="UP000292052"/>
    </source>
</evidence>
<keyword evidence="2" id="KW-0223">Dioxygenase</keyword>
<dbReference type="Pfam" id="PF13532">
    <property type="entry name" value="2OG-FeII_Oxy_2"/>
    <property type="match status" value="1"/>
</dbReference>
<keyword evidence="8" id="KW-1185">Reference proteome</keyword>
<sequence>MFKDSFKYYKSKNPPPDLDKVLDFDNIEKISSRAIDAQASSNSYGLKSVQTWNVYELVEHPGNFLNYECETIGQRYWTVRCLQDYSKKPNKTNLDAFNLVPDDKQWWDVCQNNNNKLLINKLRWVTLGYHHDWDTKIYTEENKGEFPKDLGSLSKYITQVLGFLNFNAEAAIVNYYHMDSTLSGHTDYSEQNLEAPLVSFSFGQTAVFLLGGKTKEEEPTAMFLRSGDIVVMSKESRLCYHGVPKILQIDSRFWDCFEQNDLVNKEFKEIVNICKEEALWKPFGDYLSHSRININVRQVLRRGQKRLCNESEEKT</sequence>
<feature type="domain" description="Fe2OG dioxygenase" evidence="6">
    <location>
        <begin position="167"/>
        <end position="300"/>
    </location>
</feature>
<dbReference type="AlphaFoldDB" id="A0A482WBQ8"/>
<dbReference type="EMBL" id="QDEB01013945">
    <property type="protein sequence ID" value="RZC41808.1"/>
    <property type="molecule type" value="Genomic_DNA"/>
</dbReference>
<gene>
    <name evidence="7" type="ORF">BDFB_007619</name>
</gene>
<feature type="binding site" evidence="5">
    <location>
        <position position="185"/>
    </location>
    <ligand>
        <name>Fe cation</name>
        <dbReference type="ChEBI" id="CHEBI:24875"/>
        <note>catalytic</note>
    </ligand>
</feature>
<dbReference type="GO" id="GO:0035515">
    <property type="term" value="F:oxidative RNA demethylase activity"/>
    <property type="evidence" value="ECO:0007669"/>
    <property type="project" value="TreeGrafter"/>
</dbReference>
<dbReference type="GO" id="GO:0008198">
    <property type="term" value="F:ferrous iron binding"/>
    <property type="evidence" value="ECO:0007669"/>
    <property type="project" value="TreeGrafter"/>
</dbReference>
<keyword evidence="1 5" id="KW-0479">Metal-binding</keyword>
<evidence type="ECO:0000256" key="4">
    <source>
        <dbReference type="ARBA" id="ARBA00023004"/>
    </source>
</evidence>
<keyword evidence="3" id="KW-0560">Oxidoreductase</keyword>
<comment type="cofactor">
    <cofactor evidence="5">
        <name>Fe(2+)</name>
        <dbReference type="ChEBI" id="CHEBI:29033"/>
    </cofactor>
    <text evidence="5">Binds 1 Fe(2+) ion per subunit.</text>
</comment>
<feature type="binding site" evidence="5">
    <location>
        <position position="187"/>
    </location>
    <ligand>
        <name>Fe cation</name>
        <dbReference type="ChEBI" id="CHEBI:24875"/>
        <note>catalytic</note>
    </ligand>
</feature>
<dbReference type="OrthoDB" id="6614653at2759"/>
<dbReference type="GO" id="GO:0035513">
    <property type="term" value="P:oxidative RNA demethylation"/>
    <property type="evidence" value="ECO:0007669"/>
    <property type="project" value="TreeGrafter"/>
</dbReference>
<dbReference type="InterPro" id="IPR037151">
    <property type="entry name" value="AlkB-like_sf"/>
</dbReference>
<evidence type="ECO:0000256" key="5">
    <source>
        <dbReference type="PIRSR" id="PIRSR604574-2"/>
    </source>
</evidence>
<dbReference type="PANTHER" id="PTHR16557">
    <property type="entry name" value="ALKYLATED DNA REPAIR PROTEIN ALKB-RELATED"/>
    <property type="match status" value="1"/>
</dbReference>
<evidence type="ECO:0000259" key="6">
    <source>
        <dbReference type="PROSITE" id="PS51471"/>
    </source>
</evidence>
<evidence type="ECO:0000256" key="3">
    <source>
        <dbReference type="ARBA" id="ARBA00023002"/>
    </source>
</evidence>